<feature type="transmembrane region" description="Helical" evidence="7">
    <location>
        <begin position="420"/>
        <end position="439"/>
    </location>
</feature>
<dbReference type="Pfam" id="PF01235">
    <property type="entry name" value="Na_Ala_symp"/>
    <property type="match status" value="1"/>
</dbReference>
<sequence length="458" mass="49784">MMDLINNFFTDFANFIWGDFGVPNLVIGGGIFFLIYSKLTPFRYFKHAFDILWGKYDNPDDEGQITHFQALSTALSSTVGIGNIAGVAIAISLGGPGALFWMWISAIVGMATKFFTCSLGIMFRGYDSENELQGGPMYVIEQGMGKKFKFLSYWFSIAGLIGCLSLLQVNQLTQILSDQLVKYNLNINDAFYMDLTIGIIIAMIVSVVIFGGLQRIADVASKLVPFMVLIYLLSGLFIVLSNIAAIPSIFNLIFVSAFKGSAVAGGFVGTAVVISQGFRRAAFSNEAGMGTEVMAIGAAKTNEPIRSGLVAMLGPFIDTILVCSITGLVILLSNDWTGTQFEGVSLTQKAFSNHLGIVGDFILVFSVATFALSTMFGYSYYGCKCASYLFGAGSKVYYRMFYIFTLVIGSVLSLDLAVNIVDSMFALMAIPTMISALYLSPHIKKEAKRYFASLEGEN</sequence>
<proteinExistence type="predicted"/>
<keyword evidence="4 7" id="KW-0812">Transmembrane</keyword>
<evidence type="ECO:0000256" key="4">
    <source>
        <dbReference type="ARBA" id="ARBA00022692"/>
    </source>
</evidence>
<evidence type="ECO:0008006" key="9">
    <source>
        <dbReference type="Google" id="ProtNLM"/>
    </source>
</evidence>
<feature type="transmembrane region" description="Helical" evidence="7">
    <location>
        <begin position="100"/>
        <end position="123"/>
    </location>
</feature>
<organism evidence="8">
    <name type="scientific">marine metagenome</name>
    <dbReference type="NCBI Taxonomy" id="408172"/>
    <lineage>
        <taxon>unclassified sequences</taxon>
        <taxon>metagenomes</taxon>
        <taxon>ecological metagenomes</taxon>
    </lineage>
</organism>
<feature type="transmembrane region" description="Helical" evidence="7">
    <location>
        <begin position="309"/>
        <end position="333"/>
    </location>
</feature>
<feature type="transmembrane region" description="Helical" evidence="7">
    <location>
        <begin position="396"/>
        <end position="414"/>
    </location>
</feature>
<feature type="transmembrane region" description="Helical" evidence="7">
    <location>
        <begin position="74"/>
        <end position="94"/>
    </location>
</feature>
<dbReference type="PANTHER" id="PTHR30330">
    <property type="entry name" value="AGSS FAMILY TRANSPORTER, SODIUM-ALANINE"/>
    <property type="match status" value="1"/>
</dbReference>
<comment type="subcellular location">
    <subcellularLocation>
        <location evidence="1">Cell membrane</location>
        <topology evidence="1">Multi-pass membrane protein</topology>
    </subcellularLocation>
</comment>
<dbReference type="NCBIfam" id="TIGR00835">
    <property type="entry name" value="agcS"/>
    <property type="match status" value="1"/>
</dbReference>
<feature type="transmembrane region" description="Helical" evidence="7">
    <location>
        <begin position="190"/>
        <end position="211"/>
    </location>
</feature>
<evidence type="ECO:0000256" key="7">
    <source>
        <dbReference type="SAM" id="Phobius"/>
    </source>
</evidence>
<gene>
    <name evidence="8" type="ORF">METZ01_LOCUS35356</name>
</gene>
<dbReference type="GO" id="GO:0005886">
    <property type="term" value="C:plasma membrane"/>
    <property type="evidence" value="ECO:0007669"/>
    <property type="project" value="UniProtKB-SubCell"/>
</dbReference>
<feature type="transmembrane region" description="Helical" evidence="7">
    <location>
        <begin position="150"/>
        <end position="170"/>
    </location>
</feature>
<evidence type="ECO:0000256" key="2">
    <source>
        <dbReference type="ARBA" id="ARBA00022448"/>
    </source>
</evidence>
<feature type="transmembrane region" description="Helical" evidence="7">
    <location>
        <begin position="12"/>
        <end position="36"/>
    </location>
</feature>
<evidence type="ECO:0000256" key="6">
    <source>
        <dbReference type="ARBA" id="ARBA00023136"/>
    </source>
</evidence>
<keyword evidence="2" id="KW-0813">Transport</keyword>
<accession>A0A381QSY5</accession>
<name>A0A381QSY5_9ZZZZ</name>
<feature type="transmembrane region" description="Helical" evidence="7">
    <location>
        <begin position="353"/>
        <end position="376"/>
    </location>
</feature>
<evidence type="ECO:0000256" key="3">
    <source>
        <dbReference type="ARBA" id="ARBA00022475"/>
    </source>
</evidence>
<keyword evidence="3" id="KW-1003">Cell membrane</keyword>
<evidence type="ECO:0000256" key="1">
    <source>
        <dbReference type="ARBA" id="ARBA00004651"/>
    </source>
</evidence>
<dbReference type="PANTHER" id="PTHR30330:SF3">
    <property type="entry name" value="TRANSCRIPTIONAL REGULATOR, LRP FAMILY"/>
    <property type="match status" value="1"/>
</dbReference>
<feature type="transmembrane region" description="Helical" evidence="7">
    <location>
        <begin position="252"/>
        <end position="274"/>
    </location>
</feature>
<dbReference type="AlphaFoldDB" id="A0A381QSY5"/>
<dbReference type="Gene3D" id="1.20.1740.10">
    <property type="entry name" value="Amino acid/polyamine transporter I"/>
    <property type="match status" value="1"/>
</dbReference>
<evidence type="ECO:0000256" key="5">
    <source>
        <dbReference type="ARBA" id="ARBA00022989"/>
    </source>
</evidence>
<evidence type="ECO:0000313" key="8">
    <source>
        <dbReference type="EMBL" id="SUZ82502.1"/>
    </source>
</evidence>
<keyword evidence="6 7" id="KW-0472">Membrane</keyword>
<dbReference type="InterPro" id="IPR001463">
    <property type="entry name" value="Na/Ala_symport"/>
</dbReference>
<keyword evidence="5 7" id="KW-1133">Transmembrane helix</keyword>
<dbReference type="EMBL" id="UINC01001510">
    <property type="protein sequence ID" value="SUZ82502.1"/>
    <property type="molecule type" value="Genomic_DNA"/>
</dbReference>
<feature type="transmembrane region" description="Helical" evidence="7">
    <location>
        <begin position="223"/>
        <end position="246"/>
    </location>
</feature>
<dbReference type="PROSITE" id="PS00873">
    <property type="entry name" value="NA_ALANINE_SYMP"/>
    <property type="match status" value="1"/>
</dbReference>
<dbReference type="GO" id="GO:0005283">
    <property type="term" value="F:amino acid:sodium symporter activity"/>
    <property type="evidence" value="ECO:0007669"/>
    <property type="project" value="InterPro"/>
</dbReference>
<protein>
    <recommendedName>
        <fullName evidence="9">Amino acid carrier protein</fullName>
    </recommendedName>
</protein>
<reference evidence="8" key="1">
    <citation type="submission" date="2018-05" db="EMBL/GenBank/DDBJ databases">
        <authorList>
            <person name="Lanie J.A."/>
            <person name="Ng W.-L."/>
            <person name="Kazmierczak K.M."/>
            <person name="Andrzejewski T.M."/>
            <person name="Davidsen T.M."/>
            <person name="Wayne K.J."/>
            <person name="Tettelin H."/>
            <person name="Glass J.I."/>
            <person name="Rusch D."/>
            <person name="Podicherti R."/>
            <person name="Tsui H.-C.T."/>
            <person name="Winkler M.E."/>
        </authorList>
    </citation>
    <scope>NUCLEOTIDE SEQUENCE</scope>
</reference>
<dbReference type="PRINTS" id="PR00175">
    <property type="entry name" value="NAALASMPORT"/>
</dbReference>